<dbReference type="GeneID" id="93069036"/>
<evidence type="ECO:0000313" key="3">
    <source>
        <dbReference type="EMBL" id="RHF09173.1"/>
    </source>
</evidence>
<dbReference type="EMBL" id="UFSX01000002">
    <property type="protein sequence ID" value="SUV42896.1"/>
    <property type="molecule type" value="Genomic_DNA"/>
</dbReference>
<dbReference type="STRING" id="483216.BACEGG_02948"/>
<name>A0A380ZDB7_9BACE</name>
<dbReference type="EMBL" id="QSLA01000007">
    <property type="protein sequence ID" value="RHF09173.1"/>
    <property type="molecule type" value="Genomic_DNA"/>
</dbReference>
<dbReference type="Proteomes" id="UP000283538">
    <property type="component" value="Unassembled WGS sequence"/>
</dbReference>
<feature type="chain" id="PRO_5044586878" evidence="1">
    <location>
        <begin position="20"/>
        <end position="326"/>
    </location>
</feature>
<dbReference type="Gene3D" id="2.60.40.2620">
    <property type="entry name" value="Fimbrillin-like"/>
    <property type="match status" value="1"/>
</dbReference>
<evidence type="ECO:0000313" key="7">
    <source>
        <dbReference type="Proteomes" id="UP000283538"/>
    </source>
</evidence>
<organism evidence="5 6">
    <name type="scientific">Bacteroides eggerthii</name>
    <dbReference type="NCBI Taxonomy" id="28111"/>
    <lineage>
        <taxon>Bacteria</taxon>
        <taxon>Pseudomonadati</taxon>
        <taxon>Bacteroidota</taxon>
        <taxon>Bacteroidia</taxon>
        <taxon>Bacteroidales</taxon>
        <taxon>Bacteroidaceae</taxon>
        <taxon>Bacteroides</taxon>
    </lineage>
</organism>
<evidence type="ECO:0000313" key="8">
    <source>
        <dbReference type="Proteomes" id="UP000291917"/>
    </source>
</evidence>
<accession>A0A380ZDB7</accession>
<dbReference type="AlphaFoldDB" id="A0A380ZDB7"/>
<dbReference type="Proteomes" id="UP000291917">
    <property type="component" value="Unassembled WGS sequence"/>
</dbReference>
<dbReference type="Proteomes" id="UP000335496">
    <property type="component" value="Unassembled WGS sequence"/>
</dbReference>
<evidence type="ECO:0000313" key="4">
    <source>
        <dbReference type="EMBL" id="RYT77162.1"/>
    </source>
</evidence>
<proteinExistence type="predicted"/>
<reference evidence="3 7" key="2">
    <citation type="submission" date="2018-08" db="EMBL/GenBank/DDBJ databases">
        <title>A genome reference for cultivated species of the human gut microbiota.</title>
        <authorList>
            <person name="Zou Y."/>
            <person name="Xue W."/>
            <person name="Luo G."/>
        </authorList>
    </citation>
    <scope>NUCLEOTIDE SEQUENCE [LARGE SCALE GENOMIC DNA]</scope>
    <source>
        <strain evidence="3 7">AM26-26AC</strain>
    </source>
</reference>
<reference evidence="2 9" key="3">
    <citation type="journal article" date="2019" name="Nat. Med.">
        <title>A library of human gut bacterial isolates paired with longitudinal multiomics data enables mechanistic microbiome research.</title>
        <authorList>
            <person name="Poyet M."/>
            <person name="Groussin M."/>
            <person name="Gibbons S.M."/>
            <person name="Avila-Pacheco J."/>
            <person name="Jiang X."/>
            <person name="Kearney S.M."/>
            <person name="Perrotta A.R."/>
            <person name="Berdy B."/>
            <person name="Zhao S."/>
            <person name="Lieberman T.D."/>
            <person name="Swanson P.K."/>
            <person name="Smith M."/>
            <person name="Roesemann S."/>
            <person name="Alexander J.E."/>
            <person name="Rich S.A."/>
            <person name="Livny J."/>
            <person name="Vlamakis H."/>
            <person name="Clish C."/>
            <person name="Bullock K."/>
            <person name="Deik A."/>
            <person name="Scott J."/>
            <person name="Pierce K.A."/>
            <person name="Xavier R.J."/>
            <person name="Alm E.J."/>
        </authorList>
    </citation>
    <scope>NUCLEOTIDE SEQUENCE [LARGE SCALE GENOMIC DNA]</scope>
    <source>
        <strain evidence="2 9">BIOML-A1</strain>
    </source>
</reference>
<dbReference type="InterPro" id="IPR025049">
    <property type="entry name" value="Mfa-like_1"/>
</dbReference>
<evidence type="ECO:0000313" key="5">
    <source>
        <dbReference type="EMBL" id="SUV42896.1"/>
    </source>
</evidence>
<dbReference type="Proteomes" id="UP000254424">
    <property type="component" value="Unassembled WGS sequence"/>
</dbReference>
<evidence type="ECO:0000256" key="1">
    <source>
        <dbReference type="SAM" id="SignalP"/>
    </source>
</evidence>
<evidence type="ECO:0000313" key="6">
    <source>
        <dbReference type="Proteomes" id="UP000254424"/>
    </source>
</evidence>
<dbReference type="Pfam" id="PF13149">
    <property type="entry name" value="Mfa_like_1"/>
    <property type="match status" value="1"/>
</dbReference>
<sequence>MKANVFMVLAAGLLLGACSNDNEPTDNANGVAAVFTTNLDGRVQTRMADEEWAEDDAIGIFSLNNEMQGVMIDGVEQSNNAVNLKYTRTPAGTWDGGTTAFRFKNQTDVTVNFMAYYPYTADADITDGAGGKKEGTIAFEATDQSLAGQAKFDFLFADKDGEGNAPAGSKNSPNVNFQFAHSMTKIIIVLKADGSSVKDLGTMAPTLKGLKAKGTFSLANGVAALAGDAKVVDLLLSNQTETTNTDTQQSFVAIVPPQTASADVFLTIASGSDSYLSARILSKKELTAGNCYTVTVTVKKRELVVDSSDITPWAPGEDSNSDAILQ</sequence>
<dbReference type="RefSeq" id="WP_004291261.1">
    <property type="nucleotide sequence ID" value="NZ_CABKNQ010000017.1"/>
</dbReference>
<evidence type="ECO:0000313" key="2">
    <source>
        <dbReference type="EMBL" id="KAA5275826.1"/>
    </source>
</evidence>
<evidence type="ECO:0000313" key="9">
    <source>
        <dbReference type="Proteomes" id="UP000335496"/>
    </source>
</evidence>
<dbReference type="OrthoDB" id="1038849at2"/>
<dbReference type="EMBL" id="RCXL01000004">
    <property type="protein sequence ID" value="RYT77162.1"/>
    <property type="molecule type" value="Genomic_DNA"/>
</dbReference>
<dbReference type="CDD" id="cd13120">
    <property type="entry name" value="BF2867_like_N"/>
    <property type="match status" value="1"/>
</dbReference>
<dbReference type="EMBL" id="VVZX01000004">
    <property type="protein sequence ID" value="KAA5275826.1"/>
    <property type="molecule type" value="Genomic_DNA"/>
</dbReference>
<dbReference type="CDD" id="cd13121">
    <property type="entry name" value="BF2867_like_C"/>
    <property type="match status" value="1"/>
</dbReference>
<reference evidence="5 6" key="1">
    <citation type="submission" date="2018-06" db="EMBL/GenBank/DDBJ databases">
        <authorList>
            <consortium name="Pathogen Informatics"/>
            <person name="Doyle S."/>
        </authorList>
    </citation>
    <scope>NUCLEOTIDE SEQUENCE [LARGE SCALE GENOMIC DNA]</scope>
    <source>
        <strain evidence="5 6">NCTC11155</strain>
    </source>
</reference>
<dbReference type="PROSITE" id="PS51257">
    <property type="entry name" value="PROKAR_LIPOPROTEIN"/>
    <property type="match status" value="1"/>
</dbReference>
<dbReference type="InterPro" id="IPR042278">
    <property type="entry name" value="Mfa-like_1_N"/>
</dbReference>
<dbReference type="Gene3D" id="2.60.40.2630">
    <property type="match status" value="1"/>
</dbReference>
<reference evidence="4 8" key="4">
    <citation type="journal article" date="2019" name="Science, e1252229">
        <title>Invertible promoters mediate bacterial phase variation, antibiotic resistance, and host adaptation in the gut.</title>
        <authorList>
            <person name="Jiang X."/>
            <person name="Hall A.B."/>
            <person name="Arthur T.D."/>
            <person name="Plichta D.R."/>
            <person name="Covington C.T."/>
            <person name="Poyet M."/>
            <person name="Crothers J."/>
            <person name="Moses P.L."/>
            <person name="Tolonen A.C."/>
            <person name="Vlamakis H."/>
            <person name="Alm E.J."/>
            <person name="Xavier R.J."/>
        </authorList>
    </citation>
    <scope>NUCLEOTIDE SEQUENCE [LARGE SCALE GENOMIC DNA]</scope>
    <source>
        <strain evidence="8">bj_0095</strain>
        <strain evidence="4">Bj_0095</strain>
    </source>
</reference>
<protein>
    <submittedName>
        <fullName evidence="2">Fimbrillin family protein</fullName>
    </submittedName>
</protein>
<keyword evidence="9" id="KW-1185">Reference proteome</keyword>
<gene>
    <name evidence="3" type="ORF">DW701_08120</name>
    <name evidence="4" type="ORF">EAJ03_03795</name>
    <name evidence="2" type="ORF">F2Z23_03790</name>
    <name evidence="5" type="ORF">NCTC11155_02277</name>
</gene>
<keyword evidence="1" id="KW-0732">Signal</keyword>
<feature type="signal peptide" evidence="1">
    <location>
        <begin position="1"/>
        <end position="19"/>
    </location>
</feature>